<feature type="transmembrane region" description="Helical" evidence="6">
    <location>
        <begin position="89"/>
        <end position="107"/>
    </location>
</feature>
<feature type="transmembrane region" description="Helical" evidence="6">
    <location>
        <begin position="253"/>
        <end position="272"/>
    </location>
</feature>
<feature type="transmembrane region" description="Helical" evidence="6">
    <location>
        <begin position="119"/>
        <end position="137"/>
    </location>
</feature>
<dbReference type="PANTHER" id="PTHR30250">
    <property type="entry name" value="PST FAMILY PREDICTED COLANIC ACID TRANSPORTER"/>
    <property type="match status" value="1"/>
</dbReference>
<feature type="transmembrane region" description="Helical" evidence="6">
    <location>
        <begin position="173"/>
        <end position="193"/>
    </location>
</feature>
<dbReference type="AlphaFoldDB" id="A0A2T0IFU2"/>
<dbReference type="RefSeq" id="WP_034126697.1">
    <property type="nucleotide sequence ID" value="NZ_JRXU01000018.1"/>
</dbReference>
<protein>
    <recommendedName>
        <fullName evidence="9">Polysaccharide biosynthesis protein C-terminal domain-containing protein</fullName>
    </recommendedName>
</protein>
<name>A0A2T0IFU2_PSEFL</name>
<sequence length="415" mass="45481">MLSRLIGMFENSRLLQLVVITACIQGGVIISQFLITPWVDPSVVGMVRSLETIIALVILAGSLGMQSIAIRDTAASNGTTDKNEVLRQVFLLVVIASIGVIACIYVANKFVWNSVMSSYVFTTCGLVLLTNLLRVTTGFAQGAKVIREIYFALMLVTGVSIVLHVVLTKFFGIEGWMTARYIGELLCLVAVWWKLRSYIFSALDFRLVNRRELMMTAKSGVTVNASLFVRLMVDSLPVLMLTAYHVKIDEIGFFGIALLSLSLGLLPLTIIAQRAIPDLVEVVNDKEMLRERHHAFFRSMLKISSSVALLLIVISLVWFLLVGGVYKQAAIYMFVLALTLPLKAIALVSGTMLLALRVFSLSLKVNIVEGLSVALILYLSIMPFGAWAGVLGYATGVVLSSMLLLVAVRLRLADL</sequence>
<evidence type="ECO:0000256" key="3">
    <source>
        <dbReference type="ARBA" id="ARBA00022692"/>
    </source>
</evidence>
<reference evidence="7 8" key="1">
    <citation type="submission" date="2018-03" db="EMBL/GenBank/DDBJ databases">
        <title>Blue discolouration in mozzarella cheese caused by Pseudomonas fluorescens.</title>
        <authorList>
            <person name="Chiesa F."/>
            <person name="Dalmasso A."/>
            <person name="Lomonaco S."/>
        </authorList>
    </citation>
    <scope>NUCLEOTIDE SEQUENCE [LARGE SCALE GENOMIC DNA]</scope>
    <source>
        <strain evidence="7 8">11293</strain>
    </source>
</reference>
<feature type="transmembrane region" description="Helical" evidence="6">
    <location>
        <begin position="47"/>
        <end position="68"/>
    </location>
</feature>
<dbReference type="GO" id="GO:0005886">
    <property type="term" value="C:plasma membrane"/>
    <property type="evidence" value="ECO:0007669"/>
    <property type="project" value="UniProtKB-SubCell"/>
</dbReference>
<keyword evidence="4 6" id="KW-1133">Transmembrane helix</keyword>
<evidence type="ECO:0008006" key="9">
    <source>
        <dbReference type="Google" id="ProtNLM"/>
    </source>
</evidence>
<proteinExistence type="predicted"/>
<comment type="caution">
    <text evidence="7">The sequence shown here is derived from an EMBL/GenBank/DDBJ whole genome shotgun (WGS) entry which is preliminary data.</text>
</comment>
<organism evidence="7 8">
    <name type="scientific">Pseudomonas fluorescens</name>
    <dbReference type="NCBI Taxonomy" id="294"/>
    <lineage>
        <taxon>Bacteria</taxon>
        <taxon>Pseudomonadati</taxon>
        <taxon>Pseudomonadota</taxon>
        <taxon>Gammaproteobacteria</taxon>
        <taxon>Pseudomonadales</taxon>
        <taxon>Pseudomonadaceae</taxon>
        <taxon>Pseudomonas</taxon>
    </lineage>
</organism>
<evidence type="ECO:0000256" key="6">
    <source>
        <dbReference type="SAM" id="Phobius"/>
    </source>
</evidence>
<dbReference type="Proteomes" id="UP000239731">
    <property type="component" value="Unassembled WGS sequence"/>
</dbReference>
<evidence type="ECO:0000313" key="8">
    <source>
        <dbReference type="Proteomes" id="UP000239731"/>
    </source>
</evidence>
<dbReference type="PANTHER" id="PTHR30250:SF11">
    <property type="entry name" value="O-ANTIGEN TRANSPORTER-RELATED"/>
    <property type="match status" value="1"/>
</dbReference>
<feature type="transmembrane region" description="Helical" evidence="6">
    <location>
        <begin position="149"/>
        <end position="167"/>
    </location>
</feature>
<accession>A0A2T0IFU2</accession>
<evidence type="ECO:0000256" key="5">
    <source>
        <dbReference type="ARBA" id="ARBA00023136"/>
    </source>
</evidence>
<dbReference type="InterPro" id="IPR050833">
    <property type="entry name" value="Poly_Biosynth_Transport"/>
</dbReference>
<dbReference type="EMBL" id="PVUH01000003">
    <property type="protein sequence ID" value="PRW94209.1"/>
    <property type="molecule type" value="Genomic_DNA"/>
</dbReference>
<evidence type="ECO:0000256" key="1">
    <source>
        <dbReference type="ARBA" id="ARBA00004651"/>
    </source>
</evidence>
<evidence type="ECO:0000256" key="4">
    <source>
        <dbReference type="ARBA" id="ARBA00022989"/>
    </source>
</evidence>
<gene>
    <name evidence="7" type="ORF">C7A10_05375</name>
</gene>
<keyword evidence="5 6" id="KW-0472">Membrane</keyword>
<evidence type="ECO:0000313" key="7">
    <source>
        <dbReference type="EMBL" id="PRW94209.1"/>
    </source>
</evidence>
<feature type="transmembrane region" description="Helical" evidence="6">
    <location>
        <begin position="14"/>
        <end position="35"/>
    </location>
</feature>
<feature type="transmembrane region" description="Helical" evidence="6">
    <location>
        <begin position="387"/>
        <end position="408"/>
    </location>
</feature>
<comment type="subcellular location">
    <subcellularLocation>
        <location evidence="1">Cell membrane</location>
        <topology evidence="1">Multi-pass membrane protein</topology>
    </subcellularLocation>
</comment>
<feature type="transmembrane region" description="Helical" evidence="6">
    <location>
        <begin position="307"/>
        <end position="326"/>
    </location>
</feature>
<keyword evidence="3 6" id="KW-0812">Transmembrane</keyword>
<feature type="transmembrane region" description="Helical" evidence="6">
    <location>
        <begin position="332"/>
        <end position="356"/>
    </location>
</feature>
<keyword evidence="2" id="KW-1003">Cell membrane</keyword>
<evidence type="ECO:0000256" key="2">
    <source>
        <dbReference type="ARBA" id="ARBA00022475"/>
    </source>
</evidence>